<accession>A0A0F9KD69</accession>
<reference evidence="1" key="1">
    <citation type="journal article" date="2015" name="Nature">
        <title>Complex archaea that bridge the gap between prokaryotes and eukaryotes.</title>
        <authorList>
            <person name="Spang A."/>
            <person name="Saw J.H."/>
            <person name="Jorgensen S.L."/>
            <person name="Zaremba-Niedzwiedzka K."/>
            <person name="Martijn J."/>
            <person name="Lind A.E."/>
            <person name="van Eijk R."/>
            <person name="Schleper C."/>
            <person name="Guy L."/>
            <person name="Ettema T.J."/>
        </authorList>
    </citation>
    <scope>NUCLEOTIDE SEQUENCE</scope>
</reference>
<name>A0A0F9KD69_9ZZZZ</name>
<dbReference type="EMBL" id="LAZR01008218">
    <property type="protein sequence ID" value="KKM80209.1"/>
    <property type="molecule type" value="Genomic_DNA"/>
</dbReference>
<proteinExistence type="predicted"/>
<dbReference type="AlphaFoldDB" id="A0A0F9KD69"/>
<organism evidence="1">
    <name type="scientific">marine sediment metagenome</name>
    <dbReference type="NCBI Taxonomy" id="412755"/>
    <lineage>
        <taxon>unclassified sequences</taxon>
        <taxon>metagenomes</taxon>
        <taxon>ecological metagenomes</taxon>
    </lineage>
</organism>
<gene>
    <name evidence="1" type="ORF">LCGC14_1342230</name>
</gene>
<evidence type="ECO:0000313" key="1">
    <source>
        <dbReference type="EMBL" id="KKM80209.1"/>
    </source>
</evidence>
<comment type="caution">
    <text evidence="1">The sequence shown here is derived from an EMBL/GenBank/DDBJ whole genome shotgun (WGS) entry which is preliminary data.</text>
</comment>
<sequence>MLDGRCDKCRFYEDDVGDSDGYCHRHAPVNLILTNDRYAKFYGQWPKVGSDNWCGDYEPSPVPLQVPESPVE</sequence>
<protein>
    <submittedName>
        <fullName evidence="1">Uncharacterized protein</fullName>
    </submittedName>
</protein>